<accession>A0A978VPU1</accession>
<feature type="transmembrane region" description="Helical" evidence="1">
    <location>
        <begin position="20"/>
        <end position="37"/>
    </location>
</feature>
<keyword evidence="1" id="KW-1133">Transmembrane helix</keyword>
<evidence type="ECO:0000259" key="2">
    <source>
        <dbReference type="PROSITE" id="PS50013"/>
    </source>
</evidence>
<dbReference type="Proteomes" id="UP000813462">
    <property type="component" value="Unassembled WGS sequence"/>
</dbReference>
<protein>
    <recommendedName>
        <fullName evidence="2">Chromo domain-containing protein</fullName>
    </recommendedName>
</protein>
<dbReference type="EMBL" id="JAEACU010000003">
    <property type="protein sequence ID" value="KAH7537566.1"/>
    <property type="molecule type" value="Genomic_DNA"/>
</dbReference>
<sequence>MWLKTQINLSKTLRSTYTEILGKWSIGDLAFCINYFIWRQVSVTIKKDLPTFCSTGAIFFIANASTACVVSSRRAWSRAMLRKIQSQSTCVKVRRRTKFRMKKKDLDEKEARNLKAMEFRKPVPSGEAMEIYKLLNETIHCCKCLTTQVKGFQLYKRMEEQYRNSDVKPYYPNNKDSLCNNPAKANLNIKLLKMVKEVKKILADRVRYVHQRPIQEYLVKWKGLGDEEIT</sequence>
<evidence type="ECO:0000256" key="1">
    <source>
        <dbReference type="SAM" id="Phobius"/>
    </source>
</evidence>
<dbReference type="InterPro" id="IPR016197">
    <property type="entry name" value="Chromo-like_dom_sf"/>
</dbReference>
<feature type="domain" description="Chromo" evidence="2">
    <location>
        <begin position="196"/>
        <end position="230"/>
    </location>
</feature>
<dbReference type="CDD" id="cd00024">
    <property type="entry name" value="CD_CSD"/>
    <property type="match status" value="1"/>
</dbReference>
<dbReference type="Gene3D" id="2.40.50.40">
    <property type="match status" value="1"/>
</dbReference>
<feature type="transmembrane region" description="Helical" evidence="1">
    <location>
        <begin position="49"/>
        <end position="70"/>
    </location>
</feature>
<reference evidence="3" key="1">
    <citation type="journal article" date="2021" name="Front. Plant Sci.">
        <title>Chromosome-Scale Genome Assembly for Chinese Sour Jujube and Insights Into Its Genome Evolution and Domestication Signature.</title>
        <authorList>
            <person name="Shen L.-Y."/>
            <person name="Luo H."/>
            <person name="Wang X.-L."/>
            <person name="Wang X.-M."/>
            <person name="Qiu X.-J."/>
            <person name="Liu H."/>
            <person name="Zhou S.-S."/>
            <person name="Jia K.-H."/>
            <person name="Nie S."/>
            <person name="Bao Y.-T."/>
            <person name="Zhang R.-G."/>
            <person name="Yun Q.-Z."/>
            <person name="Chai Y.-H."/>
            <person name="Lu J.-Y."/>
            <person name="Li Y."/>
            <person name="Zhao S.-W."/>
            <person name="Mao J.-F."/>
            <person name="Jia S.-G."/>
            <person name="Mao Y.-M."/>
        </authorList>
    </citation>
    <scope>NUCLEOTIDE SEQUENCE</scope>
    <source>
        <strain evidence="3">AT0</strain>
        <tissue evidence="3">Leaf</tissue>
    </source>
</reference>
<proteinExistence type="predicted"/>
<dbReference type="PROSITE" id="PS50013">
    <property type="entry name" value="CHROMO_2"/>
    <property type="match status" value="1"/>
</dbReference>
<evidence type="ECO:0000313" key="4">
    <source>
        <dbReference type="Proteomes" id="UP000813462"/>
    </source>
</evidence>
<comment type="caution">
    <text evidence="3">The sequence shown here is derived from an EMBL/GenBank/DDBJ whole genome shotgun (WGS) entry which is preliminary data.</text>
</comment>
<evidence type="ECO:0000313" key="3">
    <source>
        <dbReference type="EMBL" id="KAH7537566.1"/>
    </source>
</evidence>
<keyword evidence="1" id="KW-0472">Membrane</keyword>
<gene>
    <name evidence="3" type="ORF">FEM48_Zijuj03G0106600</name>
</gene>
<dbReference type="SUPFAM" id="SSF54160">
    <property type="entry name" value="Chromo domain-like"/>
    <property type="match status" value="1"/>
</dbReference>
<name>A0A978VPU1_ZIZJJ</name>
<organism evidence="3 4">
    <name type="scientific">Ziziphus jujuba var. spinosa</name>
    <dbReference type="NCBI Taxonomy" id="714518"/>
    <lineage>
        <taxon>Eukaryota</taxon>
        <taxon>Viridiplantae</taxon>
        <taxon>Streptophyta</taxon>
        <taxon>Embryophyta</taxon>
        <taxon>Tracheophyta</taxon>
        <taxon>Spermatophyta</taxon>
        <taxon>Magnoliopsida</taxon>
        <taxon>eudicotyledons</taxon>
        <taxon>Gunneridae</taxon>
        <taxon>Pentapetalae</taxon>
        <taxon>rosids</taxon>
        <taxon>fabids</taxon>
        <taxon>Rosales</taxon>
        <taxon>Rhamnaceae</taxon>
        <taxon>Paliureae</taxon>
        <taxon>Ziziphus</taxon>
    </lineage>
</organism>
<dbReference type="AlphaFoldDB" id="A0A978VPU1"/>
<keyword evidence="1" id="KW-0812">Transmembrane</keyword>
<dbReference type="InterPro" id="IPR000953">
    <property type="entry name" value="Chromo/chromo_shadow_dom"/>
</dbReference>